<sequence>MLFFVKPESYFRYFNLNSHRFKEARTKAKKVLKKMKKQLLVEKVKPSEDTRRNNETRDVFFKKSRL</sequence>
<dbReference type="EMBL" id="OV725077">
    <property type="protein sequence ID" value="CAH1391880.1"/>
    <property type="molecule type" value="Genomic_DNA"/>
</dbReference>
<reference evidence="2" key="1">
    <citation type="submission" date="2022-01" db="EMBL/GenBank/DDBJ databases">
        <authorList>
            <person name="King R."/>
        </authorList>
    </citation>
    <scope>NUCLEOTIDE SEQUENCE</scope>
</reference>
<dbReference type="AlphaFoldDB" id="A0A9P0E6S0"/>
<feature type="region of interest" description="Disordered" evidence="1">
    <location>
        <begin position="44"/>
        <end position="66"/>
    </location>
</feature>
<organism evidence="2 3">
    <name type="scientific">Nezara viridula</name>
    <name type="common">Southern green stink bug</name>
    <name type="synonym">Cimex viridulus</name>
    <dbReference type="NCBI Taxonomy" id="85310"/>
    <lineage>
        <taxon>Eukaryota</taxon>
        <taxon>Metazoa</taxon>
        <taxon>Ecdysozoa</taxon>
        <taxon>Arthropoda</taxon>
        <taxon>Hexapoda</taxon>
        <taxon>Insecta</taxon>
        <taxon>Pterygota</taxon>
        <taxon>Neoptera</taxon>
        <taxon>Paraneoptera</taxon>
        <taxon>Hemiptera</taxon>
        <taxon>Heteroptera</taxon>
        <taxon>Panheteroptera</taxon>
        <taxon>Pentatomomorpha</taxon>
        <taxon>Pentatomoidea</taxon>
        <taxon>Pentatomidae</taxon>
        <taxon>Pentatominae</taxon>
        <taxon>Nezara</taxon>
    </lineage>
</organism>
<evidence type="ECO:0000313" key="2">
    <source>
        <dbReference type="EMBL" id="CAH1391880.1"/>
    </source>
</evidence>
<protein>
    <submittedName>
        <fullName evidence="2">Uncharacterized protein</fullName>
    </submittedName>
</protein>
<evidence type="ECO:0000256" key="1">
    <source>
        <dbReference type="SAM" id="MobiDB-lite"/>
    </source>
</evidence>
<keyword evidence="3" id="KW-1185">Reference proteome</keyword>
<evidence type="ECO:0000313" key="3">
    <source>
        <dbReference type="Proteomes" id="UP001152798"/>
    </source>
</evidence>
<dbReference type="Proteomes" id="UP001152798">
    <property type="component" value="Chromosome 1"/>
</dbReference>
<name>A0A9P0E6S0_NEZVI</name>
<gene>
    <name evidence="2" type="ORF">NEZAVI_LOCUS2807</name>
</gene>
<accession>A0A9P0E6S0</accession>
<proteinExistence type="predicted"/>